<evidence type="ECO:0000313" key="3">
    <source>
        <dbReference type="EMBL" id="KAF7287669.1"/>
    </source>
</evidence>
<protein>
    <recommendedName>
        <fullName evidence="2">SWIM-type domain-containing protein</fullName>
    </recommendedName>
</protein>
<organism evidence="3 4">
    <name type="scientific">Rhynchophorus ferrugineus</name>
    <name type="common">Red palm weevil</name>
    <name type="synonym">Curculio ferrugineus</name>
    <dbReference type="NCBI Taxonomy" id="354439"/>
    <lineage>
        <taxon>Eukaryota</taxon>
        <taxon>Metazoa</taxon>
        <taxon>Ecdysozoa</taxon>
        <taxon>Arthropoda</taxon>
        <taxon>Hexapoda</taxon>
        <taxon>Insecta</taxon>
        <taxon>Pterygota</taxon>
        <taxon>Neoptera</taxon>
        <taxon>Endopterygota</taxon>
        <taxon>Coleoptera</taxon>
        <taxon>Polyphaga</taxon>
        <taxon>Cucujiformia</taxon>
        <taxon>Curculionidae</taxon>
        <taxon>Dryophthorinae</taxon>
        <taxon>Rhynchophorus</taxon>
    </lineage>
</organism>
<evidence type="ECO:0000313" key="4">
    <source>
        <dbReference type="Proteomes" id="UP000625711"/>
    </source>
</evidence>
<dbReference type="InterPro" id="IPR007527">
    <property type="entry name" value="Znf_SWIM"/>
</dbReference>
<keyword evidence="4" id="KW-1185">Reference proteome</keyword>
<proteinExistence type="predicted"/>
<sequence length="143" mass="16655">MKRSIIPKLAFKALKDAELNIANQGTFSNESLEKLYSYFDETFLLATELLEKCKIQQFSTPDRLRKIYKISVNDEYYTVFDNINFCMCEDFQLAVLNKKSQITCKHVLAVNIAKVTKNVSNESITPLMYENFLNEQIHCLYDT</sequence>
<evidence type="ECO:0000256" key="1">
    <source>
        <dbReference type="PROSITE-ProRule" id="PRU00325"/>
    </source>
</evidence>
<dbReference type="GO" id="GO:0000724">
    <property type="term" value="P:double-strand break repair via homologous recombination"/>
    <property type="evidence" value="ECO:0007669"/>
    <property type="project" value="TreeGrafter"/>
</dbReference>
<gene>
    <name evidence="3" type="ORF">GWI33_006012</name>
</gene>
<keyword evidence="1" id="KW-0863">Zinc-finger</keyword>
<evidence type="ECO:0000259" key="2">
    <source>
        <dbReference type="PROSITE" id="PS50966"/>
    </source>
</evidence>
<reference evidence="3" key="1">
    <citation type="submission" date="2020-08" db="EMBL/GenBank/DDBJ databases">
        <title>Genome sequencing and assembly of the red palm weevil Rhynchophorus ferrugineus.</title>
        <authorList>
            <person name="Dias G.B."/>
            <person name="Bergman C.M."/>
            <person name="Manee M."/>
        </authorList>
    </citation>
    <scope>NUCLEOTIDE SEQUENCE</scope>
    <source>
        <strain evidence="3">AA-2017</strain>
        <tissue evidence="3">Whole larva</tissue>
    </source>
</reference>
<keyword evidence="1" id="KW-0479">Metal-binding</keyword>
<dbReference type="PROSITE" id="PS50966">
    <property type="entry name" value="ZF_SWIM"/>
    <property type="match status" value="1"/>
</dbReference>
<dbReference type="GO" id="GO:0097196">
    <property type="term" value="C:Shu complex"/>
    <property type="evidence" value="ECO:0007669"/>
    <property type="project" value="TreeGrafter"/>
</dbReference>
<dbReference type="Pfam" id="PF04434">
    <property type="entry name" value="SWIM"/>
    <property type="match status" value="1"/>
</dbReference>
<dbReference type="EMBL" id="JAACXV010000004">
    <property type="protein sequence ID" value="KAF7287669.1"/>
    <property type="molecule type" value="Genomic_DNA"/>
</dbReference>
<feature type="domain" description="SWIM-type" evidence="2">
    <location>
        <begin position="68"/>
        <end position="115"/>
    </location>
</feature>
<dbReference type="GO" id="GO:0008270">
    <property type="term" value="F:zinc ion binding"/>
    <property type="evidence" value="ECO:0007669"/>
    <property type="project" value="UniProtKB-KW"/>
</dbReference>
<dbReference type="OrthoDB" id="337581at2759"/>
<dbReference type="PANTHER" id="PTHR28498:SF1">
    <property type="entry name" value="ZINC FINGER SWIM DOMAIN-CONTAINING PROTEIN 7"/>
    <property type="match status" value="1"/>
</dbReference>
<name>A0A834MPM6_RHYFE</name>
<comment type="caution">
    <text evidence="3">The sequence shown here is derived from an EMBL/GenBank/DDBJ whole genome shotgun (WGS) entry which is preliminary data.</text>
</comment>
<keyword evidence="1" id="KW-0862">Zinc</keyword>
<dbReference type="AlphaFoldDB" id="A0A834MPM6"/>
<dbReference type="PANTHER" id="PTHR28498">
    <property type="entry name" value="ZINC FINGER SWIM DOMAIN-CONTAINING PROTEIN 7"/>
    <property type="match status" value="1"/>
</dbReference>
<accession>A0A834MPM6</accession>
<dbReference type="Proteomes" id="UP000625711">
    <property type="component" value="Unassembled WGS sequence"/>
</dbReference>